<accession>A0A8H7IXV8</accession>
<protein>
    <recommendedName>
        <fullName evidence="1">BTB domain-containing protein</fullName>
    </recommendedName>
</protein>
<dbReference type="OrthoDB" id="194443at2759"/>
<dbReference type="EMBL" id="RZGK01000015">
    <property type="protein sequence ID" value="KAF9693556.1"/>
    <property type="molecule type" value="Genomic_DNA"/>
</dbReference>
<name>A0A8H7IXV8_9PLEO</name>
<comment type="caution">
    <text evidence="2">The sequence shown here is derived from an EMBL/GenBank/DDBJ whole genome shotgun (WGS) entry which is preliminary data.</text>
</comment>
<dbReference type="InterPro" id="IPR011333">
    <property type="entry name" value="SKP1/BTB/POZ_sf"/>
</dbReference>
<dbReference type="SUPFAM" id="SSF54695">
    <property type="entry name" value="POZ domain"/>
    <property type="match status" value="1"/>
</dbReference>
<evidence type="ECO:0000259" key="1">
    <source>
        <dbReference type="PROSITE" id="PS50097"/>
    </source>
</evidence>
<evidence type="ECO:0000313" key="2">
    <source>
        <dbReference type="EMBL" id="KAF9693556.1"/>
    </source>
</evidence>
<reference evidence="2" key="1">
    <citation type="submission" date="2018-12" db="EMBL/GenBank/DDBJ databases">
        <authorList>
            <person name="Syme R.A."/>
            <person name="Farfan-Caceres L."/>
            <person name="Lichtenzveig J."/>
        </authorList>
    </citation>
    <scope>NUCLEOTIDE SEQUENCE</scope>
    <source>
        <strain evidence="2">Al4</strain>
    </source>
</reference>
<keyword evidence="3" id="KW-1185">Reference proteome</keyword>
<dbReference type="PANTHER" id="PTHR47843:SF2">
    <property type="entry name" value="BTB DOMAIN-CONTAINING PROTEIN"/>
    <property type="match status" value="1"/>
</dbReference>
<dbReference type="Gene3D" id="3.30.710.10">
    <property type="entry name" value="Potassium Channel Kv1.1, Chain A"/>
    <property type="match status" value="1"/>
</dbReference>
<dbReference type="InterPro" id="IPR000210">
    <property type="entry name" value="BTB/POZ_dom"/>
</dbReference>
<sequence length="262" mass="30384">MPLPYKADQEKLPPTIRSANADGIIMIEVGAECRKYYIHKALLVFHSEYFSCALQGPWAEAKEAKVWLEDVEPIAFDVFQHWRYTQELPPYGDFEGWARIFDVEPDEYFTSTDIVHSIIKAYVLADRLLAHKLRRELNNSAVEYNPMSSLDMGHAVRLVQCAYDNIAAERPVLQFPVDDFCDHCMVWPTFESVLARLPPAFVSRTKRKVEVARTRPKSEFCYKEHKSSREVCDRRHIHYDVEGQYLIFGPRGNIYKSQASDS</sequence>
<dbReference type="AlphaFoldDB" id="A0A8H7IXV8"/>
<gene>
    <name evidence="2" type="ORF">EKO04_008456</name>
</gene>
<reference evidence="2" key="2">
    <citation type="submission" date="2020-09" db="EMBL/GenBank/DDBJ databases">
        <title>Reference genome assembly for Australian Ascochyta lentis isolate Al4.</title>
        <authorList>
            <person name="Lee R.C."/>
            <person name="Farfan-Caceres L.M."/>
            <person name="Debler J.W."/>
            <person name="Williams A.H."/>
            <person name="Henares B.M."/>
        </authorList>
    </citation>
    <scope>NUCLEOTIDE SEQUENCE</scope>
    <source>
        <strain evidence="2">Al4</strain>
    </source>
</reference>
<dbReference type="Pfam" id="PF00651">
    <property type="entry name" value="BTB"/>
    <property type="match status" value="1"/>
</dbReference>
<dbReference type="PANTHER" id="PTHR47843">
    <property type="entry name" value="BTB DOMAIN-CONTAINING PROTEIN-RELATED"/>
    <property type="match status" value="1"/>
</dbReference>
<evidence type="ECO:0000313" key="3">
    <source>
        <dbReference type="Proteomes" id="UP000651452"/>
    </source>
</evidence>
<dbReference type="PROSITE" id="PS50097">
    <property type="entry name" value="BTB"/>
    <property type="match status" value="1"/>
</dbReference>
<proteinExistence type="predicted"/>
<feature type="domain" description="BTB" evidence="1">
    <location>
        <begin position="21"/>
        <end position="88"/>
    </location>
</feature>
<dbReference type="Proteomes" id="UP000651452">
    <property type="component" value="Unassembled WGS sequence"/>
</dbReference>
<organism evidence="2 3">
    <name type="scientific">Ascochyta lentis</name>
    <dbReference type="NCBI Taxonomy" id="205686"/>
    <lineage>
        <taxon>Eukaryota</taxon>
        <taxon>Fungi</taxon>
        <taxon>Dikarya</taxon>
        <taxon>Ascomycota</taxon>
        <taxon>Pezizomycotina</taxon>
        <taxon>Dothideomycetes</taxon>
        <taxon>Pleosporomycetidae</taxon>
        <taxon>Pleosporales</taxon>
        <taxon>Pleosporineae</taxon>
        <taxon>Didymellaceae</taxon>
        <taxon>Ascochyta</taxon>
    </lineage>
</organism>